<dbReference type="InterPro" id="IPR025746">
    <property type="entry name" value="PilX_N_dom"/>
</dbReference>
<dbReference type="EMBL" id="JACOOL010000008">
    <property type="protein sequence ID" value="MBC5637465.1"/>
    <property type="molecule type" value="Genomic_DNA"/>
</dbReference>
<evidence type="ECO:0000259" key="3">
    <source>
        <dbReference type="Pfam" id="PF23981"/>
    </source>
</evidence>
<name>A0A923L6W1_9BACI</name>
<sequence length="480" mass="51905">MKKLPSKFPQKNGFTLIGVLLVIILISILSVSIIGITTTLLHTSQTERQDQSAYYIAEAGLHVELAKTEAAIREIYQNTDEENTFFTTLHTRIVGDQPAYTDFEPVFGEIPKAEIKIEQLNETNPREFRMTSTGYIGDKKRVLQQGFSIEWVPKSSGKSIIPNWALLVSETIDIPNGRIEGDIGTLRTGAHSVTASGGGSIDGKIYVPYGSEHHAVYKPDWMTSFPGATGADLDATLPSLPRFPDIPHYPNSPGRSIIVQEWYQDGTYDLTTSETFDEIRLGNNRALTINVGNTDKEIVVDNLNVINGHIQLIGTGKLTIYTNHIVLGSGSTINNHGDVNQVNIFLTGSDNPSNPKQFTLGGAQKIYGSLYAEDANIDLGSGGGIKGNIFTGGTSFKVSGGSWATSPLILAPNAVFEHTNGTINGTVLCKVYNMSGGAKLSYGEMQFVEGPISVEGIEKEYGNSTPAGQPIIMKSSLSEQ</sequence>
<feature type="domain" description="Type 4 fimbrial biogenesis protein PilX N-terminal" evidence="2">
    <location>
        <begin position="13"/>
        <end position="61"/>
    </location>
</feature>
<gene>
    <name evidence="4" type="ORF">H8S33_11670</name>
</gene>
<evidence type="ECO:0008006" key="6">
    <source>
        <dbReference type="Google" id="ProtNLM"/>
    </source>
</evidence>
<evidence type="ECO:0000259" key="2">
    <source>
        <dbReference type="Pfam" id="PF14341"/>
    </source>
</evidence>
<organism evidence="4 5">
    <name type="scientific">Ornithinibacillus hominis</name>
    <dbReference type="NCBI Taxonomy" id="2763055"/>
    <lineage>
        <taxon>Bacteria</taxon>
        <taxon>Bacillati</taxon>
        <taxon>Bacillota</taxon>
        <taxon>Bacilli</taxon>
        <taxon>Bacillales</taxon>
        <taxon>Bacillaceae</taxon>
        <taxon>Ornithinibacillus</taxon>
    </lineage>
</organism>
<keyword evidence="1" id="KW-1133">Transmembrane helix</keyword>
<dbReference type="InterPro" id="IPR055729">
    <property type="entry name" value="DUF7305"/>
</dbReference>
<keyword evidence="1" id="KW-0472">Membrane</keyword>
<dbReference type="Pfam" id="PF14341">
    <property type="entry name" value="PilX_N"/>
    <property type="match status" value="1"/>
</dbReference>
<dbReference type="AlphaFoldDB" id="A0A923L6W1"/>
<evidence type="ECO:0000313" key="5">
    <source>
        <dbReference type="Proteomes" id="UP000637359"/>
    </source>
</evidence>
<dbReference type="Pfam" id="PF23981">
    <property type="entry name" value="DUF7305"/>
    <property type="match status" value="1"/>
</dbReference>
<feature type="domain" description="DUF7305" evidence="3">
    <location>
        <begin position="276"/>
        <end position="397"/>
    </location>
</feature>
<feature type="transmembrane region" description="Helical" evidence="1">
    <location>
        <begin position="12"/>
        <end position="36"/>
    </location>
</feature>
<keyword evidence="1" id="KW-0812">Transmembrane</keyword>
<comment type="caution">
    <text evidence="4">The sequence shown here is derived from an EMBL/GenBank/DDBJ whole genome shotgun (WGS) entry which is preliminary data.</text>
</comment>
<dbReference type="RefSeq" id="WP_186870177.1">
    <property type="nucleotide sequence ID" value="NZ_JACOOL010000008.1"/>
</dbReference>
<reference evidence="4" key="1">
    <citation type="submission" date="2020-08" db="EMBL/GenBank/DDBJ databases">
        <title>Genome public.</title>
        <authorList>
            <person name="Liu C."/>
            <person name="Sun Q."/>
        </authorList>
    </citation>
    <scope>NUCLEOTIDE SEQUENCE</scope>
    <source>
        <strain evidence="4">BX22</strain>
    </source>
</reference>
<protein>
    <recommendedName>
        <fullName evidence="6">Type 4 fimbrial biogenesis protein PilX N-terminal domain-containing protein</fullName>
    </recommendedName>
</protein>
<accession>A0A923L6W1</accession>
<dbReference type="Proteomes" id="UP000637359">
    <property type="component" value="Unassembled WGS sequence"/>
</dbReference>
<keyword evidence="5" id="KW-1185">Reference proteome</keyword>
<proteinExistence type="predicted"/>
<evidence type="ECO:0000256" key="1">
    <source>
        <dbReference type="SAM" id="Phobius"/>
    </source>
</evidence>
<evidence type="ECO:0000313" key="4">
    <source>
        <dbReference type="EMBL" id="MBC5637465.1"/>
    </source>
</evidence>